<proteinExistence type="predicted"/>
<sequence>MPMLSGYNIALTSGRDELEYYNTRTDGPSGVECYVESAAGKEFAIVYSDYNFDGTCVEVECYIDGNRIARKTAYPGKRRMAIWGMRTSATSKACFKFSEIRVIDDDEADGATGGPCMGLIEVRLHRVREEHRHIRNPHHRRQHQQYNPRPIALADVPLSEKSKKGGWHRITVGTRQVASAWTPSNTHTVKLDPGGRPFASFRFHYRPGGILAAEGIMPCAKAPDPTPVPDASRQPLATTDLAQSKIKSEPAPAATASGVPIEVIEIEDDEIYLRPQDRPRSPITVRDYHGEVIDLTLD</sequence>
<gene>
    <name evidence="1" type="ORF">FA95DRAFT_1593604</name>
</gene>
<reference evidence="1" key="1">
    <citation type="submission" date="2021-02" db="EMBL/GenBank/DDBJ databases">
        <authorList>
            <consortium name="DOE Joint Genome Institute"/>
            <person name="Ahrendt S."/>
            <person name="Looney B.P."/>
            <person name="Miyauchi S."/>
            <person name="Morin E."/>
            <person name="Drula E."/>
            <person name="Courty P.E."/>
            <person name="Chicoki N."/>
            <person name="Fauchery L."/>
            <person name="Kohler A."/>
            <person name="Kuo A."/>
            <person name="Labutti K."/>
            <person name="Pangilinan J."/>
            <person name="Lipzen A."/>
            <person name="Riley R."/>
            <person name="Andreopoulos W."/>
            <person name="He G."/>
            <person name="Johnson J."/>
            <person name="Barry K.W."/>
            <person name="Grigoriev I.V."/>
            <person name="Nagy L."/>
            <person name="Hibbett D."/>
            <person name="Henrissat B."/>
            <person name="Matheny P.B."/>
            <person name="Labbe J."/>
            <person name="Martin F."/>
        </authorList>
    </citation>
    <scope>NUCLEOTIDE SEQUENCE</scope>
    <source>
        <strain evidence="1">FP105234-sp</strain>
    </source>
</reference>
<dbReference type="Proteomes" id="UP000814033">
    <property type="component" value="Unassembled WGS sequence"/>
</dbReference>
<evidence type="ECO:0000313" key="1">
    <source>
        <dbReference type="EMBL" id="KAI0051003.1"/>
    </source>
</evidence>
<name>A0ACB8S4G8_9AGAM</name>
<organism evidence="1 2">
    <name type="scientific">Auriscalpium vulgare</name>
    <dbReference type="NCBI Taxonomy" id="40419"/>
    <lineage>
        <taxon>Eukaryota</taxon>
        <taxon>Fungi</taxon>
        <taxon>Dikarya</taxon>
        <taxon>Basidiomycota</taxon>
        <taxon>Agaricomycotina</taxon>
        <taxon>Agaricomycetes</taxon>
        <taxon>Russulales</taxon>
        <taxon>Auriscalpiaceae</taxon>
        <taxon>Auriscalpium</taxon>
    </lineage>
</organism>
<protein>
    <submittedName>
        <fullName evidence="1">Uncharacterized protein</fullName>
    </submittedName>
</protein>
<reference evidence="1" key="2">
    <citation type="journal article" date="2022" name="New Phytol.">
        <title>Evolutionary transition to the ectomycorrhizal habit in the genomes of a hyperdiverse lineage of mushroom-forming fungi.</title>
        <authorList>
            <person name="Looney B."/>
            <person name="Miyauchi S."/>
            <person name="Morin E."/>
            <person name="Drula E."/>
            <person name="Courty P.E."/>
            <person name="Kohler A."/>
            <person name="Kuo A."/>
            <person name="LaButti K."/>
            <person name="Pangilinan J."/>
            <person name="Lipzen A."/>
            <person name="Riley R."/>
            <person name="Andreopoulos W."/>
            <person name="He G."/>
            <person name="Johnson J."/>
            <person name="Nolan M."/>
            <person name="Tritt A."/>
            <person name="Barry K.W."/>
            <person name="Grigoriev I.V."/>
            <person name="Nagy L.G."/>
            <person name="Hibbett D."/>
            <person name="Henrissat B."/>
            <person name="Matheny P.B."/>
            <person name="Labbe J."/>
            <person name="Martin F.M."/>
        </authorList>
    </citation>
    <scope>NUCLEOTIDE SEQUENCE</scope>
    <source>
        <strain evidence="1">FP105234-sp</strain>
    </source>
</reference>
<comment type="caution">
    <text evidence="1">The sequence shown here is derived from an EMBL/GenBank/DDBJ whole genome shotgun (WGS) entry which is preliminary data.</text>
</comment>
<evidence type="ECO:0000313" key="2">
    <source>
        <dbReference type="Proteomes" id="UP000814033"/>
    </source>
</evidence>
<accession>A0ACB8S4G8</accession>
<dbReference type="EMBL" id="MU275856">
    <property type="protein sequence ID" value="KAI0051003.1"/>
    <property type="molecule type" value="Genomic_DNA"/>
</dbReference>
<keyword evidence="2" id="KW-1185">Reference proteome</keyword>